<keyword evidence="1" id="KW-1133">Transmembrane helix</keyword>
<organism evidence="3 4">
    <name type="scientific">Catenulispora subtropica</name>
    <dbReference type="NCBI Taxonomy" id="450798"/>
    <lineage>
        <taxon>Bacteria</taxon>
        <taxon>Bacillati</taxon>
        <taxon>Actinomycetota</taxon>
        <taxon>Actinomycetes</taxon>
        <taxon>Catenulisporales</taxon>
        <taxon>Catenulisporaceae</taxon>
        <taxon>Catenulispora</taxon>
    </lineage>
</organism>
<name>A0ABP5DXU5_9ACTN</name>
<feature type="transmembrane region" description="Helical" evidence="1">
    <location>
        <begin position="9"/>
        <end position="30"/>
    </location>
</feature>
<keyword evidence="4" id="KW-1185">Reference proteome</keyword>
<dbReference type="Proteomes" id="UP001499854">
    <property type="component" value="Unassembled WGS sequence"/>
</dbReference>
<dbReference type="Pfam" id="PF05729">
    <property type="entry name" value="NACHT"/>
    <property type="match status" value="1"/>
</dbReference>
<keyword evidence="1" id="KW-0812">Transmembrane</keyword>
<dbReference type="InterPro" id="IPR027417">
    <property type="entry name" value="P-loop_NTPase"/>
</dbReference>
<feature type="transmembrane region" description="Helical" evidence="1">
    <location>
        <begin position="421"/>
        <end position="438"/>
    </location>
</feature>
<feature type="transmembrane region" description="Helical" evidence="1">
    <location>
        <begin position="515"/>
        <end position="538"/>
    </location>
</feature>
<reference evidence="4" key="1">
    <citation type="journal article" date="2019" name="Int. J. Syst. Evol. Microbiol.">
        <title>The Global Catalogue of Microorganisms (GCM) 10K type strain sequencing project: providing services to taxonomists for standard genome sequencing and annotation.</title>
        <authorList>
            <consortium name="The Broad Institute Genomics Platform"/>
            <consortium name="The Broad Institute Genome Sequencing Center for Infectious Disease"/>
            <person name="Wu L."/>
            <person name="Ma J."/>
        </authorList>
    </citation>
    <scope>NUCLEOTIDE SEQUENCE [LARGE SCALE GENOMIC DNA]</scope>
    <source>
        <strain evidence="4">JCM 16013</strain>
    </source>
</reference>
<feature type="domain" description="NACHT" evidence="2">
    <location>
        <begin position="137"/>
        <end position="292"/>
    </location>
</feature>
<keyword evidence="1" id="KW-0472">Membrane</keyword>
<feature type="transmembrane region" description="Helical" evidence="1">
    <location>
        <begin position="598"/>
        <end position="627"/>
    </location>
</feature>
<comment type="caution">
    <text evidence="3">The sequence shown here is derived from an EMBL/GenBank/DDBJ whole genome shotgun (WGS) entry which is preliminary data.</text>
</comment>
<feature type="transmembrane region" description="Helical" evidence="1">
    <location>
        <begin position="444"/>
        <end position="463"/>
    </location>
</feature>
<dbReference type="Gene3D" id="3.40.50.300">
    <property type="entry name" value="P-loop containing nucleotide triphosphate hydrolases"/>
    <property type="match status" value="1"/>
</dbReference>
<dbReference type="EMBL" id="BAAAQM010000039">
    <property type="protein sequence ID" value="GAA1987856.1"/>
    <property type="molecule type" value="Genomic_DNA"/>
</dbReference>
<accession>A0ABP5DXU5</accession>
<evidence type="ECO:0000256" key="1">
    <source>
        <dbReference type="SAM" id="Phobius"/>
    </source>
</evidence>
<sequence>MGGMRYKGVWISGVCVLGVVGAFAWLWQSALSRSSLGQVDPVSATISGASLVVSLVGLVATLRTARGEPDPAAGAKRLALEVREAESAARAQLLGGTRKIDVEFVLRPARNDASGAARKGSLADVTGYFRDLDPPRLIVTGNPGSGKTVAVIELILGLLADDAPGAPVPVRMSAASLDADGSVTDWLISHLREQYRLSKSGARALVRARMVLPIIDGLDETTADSQPGYASPAAEVLRACNTYLDGTDRGALVITCRNDQYTSLVDAGERLAEAAHVELKAVGLIAAKKYINGRVHDDTRWEPVLADLRRNGNKALATALSTPWRLALATTVYEQRDSETGRYKREPAELVDPALGSEEAIRNHLLDTYIAAAVAQHGGRASRYDERRTRRWLTTLARHLDATGSTDMMLDELWPLAGRRLPRLLAVIPALLLFALLGSAEGRFLVTGLAIVPAGAVLIWWISNGKWWPQPVRLDIGRLAKPMRALRSPADLVILLTAGVIAAVILPIVDSADFTYRGAAAATGVALPLLLIGSVSVVRLSDSGTIPARPVDRVQFAVTLWIVAAAFLMVLVVLGLWLSHSVNHSSVSHLVLAEMSVVTAVLFATIFTTTFAVLLAPQAVLYVAMLLCSRRWTKHPLPWRLNRFLSWSSEAGLLRTAGTSYQFRHKELQDYLAR</sequence>
<proteinExistence type="predicted"/>
<feature type="transmembrane region" description="Helical" evidence="1">
    <location>
        <begin position="42"/>
        <end position="62"/>
    </location>
</feature>
<gene>
    <name evidence="3" type="ORF">GCM10009838_58310</name>
</gene>
<protein>
    <submittedName>
        <fullName evidence="3">NACHT domain-containing protein</fullName>
    </submittedName>
</protein>
<dbReference type="InterPro" id="IPR007111">
    <property type="entry name" value="NACHT_NTPase"/>
</dbReference>
<evidence type="ECO:0000313" key="4">
    <source>
        <dbReference type="Proteomes" id="UP001499854"/>
    </source>
</evidence>
<feature type="transmembrane region" description="Helical" evidence="1">
    <location>
        <begin position="558"/>
        <end position="578"/>
    </location>
</feature>
<evidence type="ECO:0000259" key="2">
    <source>
        <dbReference type="Pfam" id="PF05729"/>
    </source>
</evidence>
<feature type="transmembrane region" description="Helical" evidence="1">
    <location>
        <begin position="490"/>
        <end position="509"/>
    </location>
</feature>
<evidence type="ECO:0000313" key="3">
    <source>
        <dbReference type="EMBL" id="GAA1987856.1"/>
    </source>
</evidence>